<dbReference type="InterPro" id="IPR058341">
    <property type="entry name" value="DUF8028"/>
</dbReference>
<keyword evidence="4" id="KW-1185">Reference proteome</keyword>
<proteinExistence type="predicted"/>
<evidence type="ECO:0000313" key="3">
    <source>
        <dbReference type="EMBL" id="SEH47404.1"/>
    </source>
</evidence>
<sequence>MKSRQVTQMSNHSLRPNTTLPTRLRRSTGRRLRAVAFWAAVLLPLTYLPVLHGIVIDASAELFLLLLASNVVAAYVGHDYSPRTDHESTARNAHNL</sequence>
<dbReference type="STRING" id="1267564.SAMN05192561_102277"/>
<evidence type="ECO:0000256" key="2">
    <source>
        <dbReference type="SAM" id="Phobius"/>
    </source>
</evidence>
<evidence type="ECO:0000313" key="4">
    <source>
        <dbReference type="Proteomes" id="UP000199215"/>
    </source>
</evidence>
<gene>
    <name evidence="3" type="ORF">SAMN05192561_102277</name>
</gene>
<feature type="compositionally biased region" description="Polar residues" evidence="1">
    <location>
        <begin position="1"/>
        <end position="12"/>
    </location>
</feature>
<accession>A0A1H6ILJ1</accession>
<protein>
    <submittedName>
        <fullName evidence="3">Uncharacterized protein</fullName>
    </submittedName>
</protein>
<keyword evidence="2" id="KW-0472">Membrane</keyword>
<evidence type="ECO:0000256" key="1">
    <source>
        <dbReference type="SAM" id="MobiDB-lite"/>
    </source>
</evidence>
<dbReference type="AlphaFoldDB" id="A0A1H6ILJ1"/>
<dbReference type="Pfam" id="PF26071">
    <property type="entry name" value="DUF8028"/>
    <property type="match status" value="1"/>
</dbReference>
<dbReference type="EMBL" id="FNWU01000002">
    <property type="protein sequence ID" value="SEH47404.1"/>
    <property type="molecule type" value="Genomic_DNA"/>
</dbReference>
<feature type="region of interest" description="Disordered" evidence="1">
    <location>
        <begin position="1"/>
        <end position="27"/>
    </location>
</feature>
<feature type="compositionally biased region" description="Low complexity" evidence="1">
    <location>
        <begin position="13"/>
        <end position="22"/>
    </location>
</feature>
<name>A0A1H6ILJ1_9EURY</name>
<feature type="transmembrane region" description="Helical" evidence="2">
    <location>
        <begin position="35"/>
        <end position="56"/>
    </location>
</feature>
<organism evidence="3 4">
    <name type="scientific">Halopenitus malekzadehii</name>
    <dbReference type="NCBI Taxonomy" id="1267564"/>
    <lineage>
        <taxon>Archaea</taxon>
        <taxon>Methanobacteriati</taxon>
        <taxon>Methanobacteriota</taxon>
        <taxon>Stenosarchaea group</taxon>
        <taxon>Halobacteria</taxon>
        <taxon>Halobacteriales</taxon>
        <taxon>Haloferacaceae</taxon>
        <taxon>Halopenitus</taxon>
    </lineage>
</organism>
<reference evidence="3 4" key="1">
    <citation type="submission" date="2016-10" db="EMBL/GenBank/DDBJ databases">
        <authorList>
            <person name="de Groot N.N."/>
        </authorList>
    </citation>
    <scope>NUCLEOTIDE SEQUENCE [LARGE SCALE GENOMIC DNA]</scope>
    <source>
        <strain evidence="3 4">IBRC-M10418</strain>
    </source>
</reference>
<keyword evidence="2" id="KW-0812">Transmembrane</keyword>
<keyword evidence="2" id="KW-1133">Transmembrane helix</keyword>
<dbReference type="Proteomes" id="UP000199215">
    <property type="component" value="Unassembled WGS sequence"/>
</dbReference>